<comment type="function">
    <text evidence="9">This protein specifically catalyzes the removal of signal peptides from prolipoproteins.</text>
</comment>
<comment type="subcellular location">
    <subcellularLocation>
        <location evidence="9">Cell membrane</location>
        <topology evidence="9">Multi-pass membrane protein</topology>
    </subcellularLocation>
</comment>
<evidence type="ECO:0000256" key="3">
    <source>
        <dbReference type="ARBA" id="ARBA00022670"/>
    </source>
</evidence>
<dbReference type="NCBIfam" id="TIGR00077">
    <property type="entry name" value="lspA"/>
    <property type="match status" value="1"/>
</dbReference>
<feature type="transmembrane region" description="Helical" evidence="9">
    <location>
        <begin position="140"/>
        <end position="166"/>
    </location>
</feature>
<keyword evidence="6 9" id="KW-0378">Hydrolase</keyword>
<organism evidence="12 13">
    <name type="scientific">Curtobacterium salicis</name>
    <dbReference type="NCBI Taxonomy" id="1779862"/>
    <lineage>
        <taxon>Bacteria</taxon>
        <taxon>Bacillati</taxon>
        <taxon>Actinomycetota</taxon>
        <taxon>Actinomycetes</taxon>
        <taxon>Micrococcales</taxon>
        <taxon>Microbacteriaceae</taxon>
        <taxon>Curtobacterium</taxon>
    </lineage>
</organism>
<comment type="caution">
    <text evidence="12">The sequence shown here is derived from an EMBL/GenBank/DDBJ whole genome shotgun (WGS) entry which is preliminary data.</text>
</comment>
<dbReference type="PANTHER" id="PTHR33695:SF1">
    <property type="entry name" value="LIPOPROTEIN SIGNAL PEPTIDASE"/>
    <property type="match status" value="1"/>
</dbReference>
<evidence type="ECO:0000256" key="6">
    <source>
        <dbReference type="ARBA" id="ARBA00022801"/>
    </source>
</evidence>
<sequence length="234" mass="24380">MDRPVPRAKVSARAIAALAFAAVVVVTLDQVTKALVVAELPEGVVVPVLGNALQFLSVRNPGAAFSFAVNMTWVFSLISAAVVVVIVVSARRIRSMWWAIVLGMLLGGALGNLSDRLFREPGFGRGHVVDFISTPWMMPAIYNVADSFICVSMVVFVLLVILGVNLDGTRAVSEKRQRATTDAAGSDAAVPASGTTNDLTATDLPAIDLPATGGTDASRASRPAADGPLGHDAT</sequence>
<keyword evidence="13" id="KW-1185">Reference proteome</keyword>
<protein>
    <recommendedName>
        <fullName evidence="9">Lipoprotein signal peptidase</fullName>
        <ecNumber evidence="9">3.4.23.36</ecNumber>
    </recommendedName>
    <alternativeName>
        <fullName evidence="9">Prolipoprotein signal peptidase</fullName>
    </alternativeName>
    <alternativeName>
        <fullName evidence="9">Signal peptidase II</fullName>
        <shortName evidence="9">SPase II</shortName>
    </alternativeName>
</protein>
<keyword evidence="5 9" id="KW-0064">Aspartyl protease</keyword>
<feature type="active site" evidence="9">
    <location>
        <position position="146"/>
    </location>
</feature>
<dbReference type="GO" id="GO:0004190">
    <property type="term" value="F:aspartic-type endopeptidase activity"/>
    <property type="evidence" value="ECO:0007669"/>
    <property type="project" value="UniProtKB-EC"/>
</dbReference>
<dbReference type="PRINTS" id="PR00781">
    <property type="entry name" value="LIPOSIGPTASE"/>
</dbReference>
<keyword evidence="3 9" id="KW-0645">Protease</keyword>
<evidence type="ECO:0000256" key="11">
    <source>
        <dbReference type="SAM" id="MobiDB-lite"/>
    </source>
</evidence>
<dbReference type="HAMAP" id="MF_00161">
    <property type="entry name" value="LspA"/>
    <property type="match status" value="1"/>
</dbReference>
<comment type="similarity">
    <text evidence="1 9 10">Belongs to the peptidase A8 family.</text>
</comment>
<evidence type="ECO:0000256" key="5">
    <source>
        <dbReference type="ARBA" id="ARBA00022750"/>
    </source>
</evidence>
<evidence type="ECO:0000256" key="8">
    <source>
        <dbReference type="ARBA" id="ARBA00023136"/>
    </source>
</evidence>
<comment type="pathway">
    <text evidence="9">Protein modification; lipoprotein biosynthesis (signal peptide cleavage).</text>
</comment>
<dbReference type="EC" id="3.4.23.36" evidence="9"/>
<dbReference type="Pfam" id="PF01252">
    <property type="entry name" value="Peptidase_A8"/>
    <property type="match status" value="1"/>
</dbReference>
<evidence type="ECO:0000256" key="1">
    <source>
        <dbReference type="ARBA" id="ARBA00006139"/>
    </source>
</evidence>
<keyword evidence="4 9" id="KW-0812">Transmembrane</keyword>
<evidence type="ECO:0000313" key="13">
    <source>
        <dbReference type="Proteomes" id="UP001318300"/>
    </source>
</evidence>
<dbReference type="InterPro" id="IPR001872">
    <property type="entry name" value="Peptidase_A8"/>
</dbReference>
<proteinExistence type="inferred from homology"/>
<evidence type="ECO:0000256" key="7">
    <source>
        <dbReference type="ARBA" id="ARBA00022989"/>
    </source>
</evidence>
<name>A0ABX0T3N9_9MICO</name>
<feature type="active site" evidence="9">
    <location>
        <position position="130"/>
    </location>
</feature>
<evidence type="ECO:0000256" key="10">
    <source>
        <dbReference type="RuleBase" id="RU004181"/>
    </source>
</evidence>
<keyword evidence="7 9" id="KW-1133">Transmembrane helix</keyword>
<keyword evidence="8 9" id="KW-0472">Membrane</keyword>
<feature type="region of interest" description="Disordered" evidence="11">
    <location>
        <begin position="175"/>
        <end position="234"/>
    </location>
</feature>
<evidence type="ECO:0000256" key="9">
    <source>
        <dbReference type="HAMAP-Rule" id="MF_00161"/>
    </source>
</evidence>
<evidence type="ECO:0000256" key="4">
    <source>
        <dbReference type="ARBA" id="ARBA00022692"/>
    </source>
</evidence>
<comment type="caution">
    <text evidence="9">Lacks conserved residue(s) required for the propagation of feature annotation.</text>
</comment>
<gene>
    <name evidence="9" type="primary">lspA</name>
    <name evidence="12" type="ORF">E9228_000730</name>
</gene>
<dbReference type="PANTHER" id="PTHR33695">
    <property type="entry name" value="LIPOPROTEIN SIGNAL PEPTIDASE"/>
    <property type="match status" value="1"/>
</dbReference>
<feature type="transmembrane region" description="Helical" evidence="9">
    <location>
        <begin position="62"/>
        <end position="88"/>
    </location>
</feature>
<reference evidence="12 13" key="1">
    <citation type="submission" date="2020-03" db="EMBL/GenBank/DDBJ databases">
        <title>Above-ground endophytic microbial communities from plants in different locations in the United States.</title>
        <authorList>
            <person name="Frank C."/>
        </authorList>
    </citation>
    <scope>NUCLEOTIDE SEQUENCE [LARGE SCALE GENOMIC DNA]</scope>
    <source>
        <strain evidence="12 13">WW7</strain>
    </source>
</reference>
<keyword evidence="2 9" id="KW-1003">Cell membrane</keyword>
<dbReference type="EMBL" id="JAAOYO010000001">
    <property type="protein sequence ID" value="NII40111.1"/>
    <property type="molecule type" value="Genomic_DNA"/>
</dbReference>
<evidence type="ECO:0000313" key="12">
    <source>
        <dbReference type="EMBL" id="NII40111.1"/>
    </source>
</evidence>
<dbReference type="Proteomes" id="UP001318300">
    <property type="component" value="Unassembled WGS sequence"/>
</dbReference>
<feature type="transmembrane region" description="Helical" evidence="9">
    <location>
        <begin position="95"/>
        <end position="113"/>
    </location>
</feature>
<dbReference type="RefSeq" id="WP_252727539.1">
    <property type="nucleotide sequence ID" value="NZ_JAAOYO010000001.1"/>
</dbReference>
<comment type="catalytic activity">
    <reaction evidence="9">
        <text>Release of signal peptides from bacterial membrane prolipoproteins. Hydrolyzes -Xaa-Yaa-Zaa-|-(S,diacylglyceryl)Cys-, in which Xaa is hydrophobic (preferably Leu), and Yaa (Ala or Ser) and Zaa (Gly or Ala) have small, neutral side chains.</text>
        <dbReference type="EC" id="3.4.23.36"/>
    </reaction>
</comment>
<accession>A0ABX0T3N9</accession>
<evidence type="ECO:0000256" key="2">
    <source>
        <dbReference type="ARBA" id="ARBA00022475"/>
    </source>
</evidence>